<gene>
    <name evidence="10" type="ORF">BO80DRAFT_425610</name>
</gene>
<dbReference type="GeneID" id="37224425"/>
<dbReference type="InterPro" id="IPR018149">
    <property type="entry name" value="Lys-tRNA-synth_II_C"/>
</dbReference>
<dbReference type="NCBIfam" id="TIGR00499">
    <property type="entry name" value="lysS_bact"/>
    <property type="match status" value="1"/>
</dbReference>
<keyword evidence="2" id="KW-0436">Ligase</keyword>
<dbReference type="GO" id="GO:0070154">
    <property type="term" value="P:mitochondrial lysyl-tRNA aminoacylation"/>
    <property type="evidence" value="ECO:0007669"/>
    <property type="project" value="TreeGrafter"/>
</dbReference>
<accession>A0A395GZH4</accession>
<dbReference type="AlphaFoldDB" id="A0A395GZH4"/>
<dbReference type="PANTHER" id="PTHR42918">
    <property type="entry name" value="LYSYL-TRNA SYNTHETASE"/>
    <property type="match status" value="1"/>
</dbReference>
<evidence type="ECO:0000313" key="11">
    <source>
        <dbReference type="Proteomes" id="UP000249402"/>
    </source>
</evidence>
<keyword evidence="4" id="KW-0067">ATP-binding</keyword>
<keyword evidence="5 10" id="KW-0030">Aminoacyl-tRNA synthetase</keyword>
<evidence type="ECO:0000313" key="10">
    <source>
        <dbReference type="EMBL" id="RAL00445.1"/>
    </source>
</evidence>
<dbReference type="EMBL" id="KZ824440">
    <property type="protein sequence ID" value="RAL00445.1"/>
    <property type="molecule type" value="Genomic_DNA"/>
</dbReference>
<dbReference type="GO" id="GO:0004824">
    <property type="term" value="F:lysine-tRNA ligase activity"/>
    <property type="evidence" value="ECO:0007669"/>
    <property type="project" value="UniProtKB-EC"/>
</dbReference>
<dbReference type="PANTHER" id="PTHR42918:SF5">
    <property type="entry name" value="LYSINE--TRNA LIGASE, MITOCHONDRIAL"/>
    <property type="match status" value="1"/>
</dbReference>
<evidence type="ECO:0000256" key="2">
    <source>
        <dbReference type="ARBA" id="ARBA00022598"/>
    </source>
</evidence>
<evidence type="ECO:0000256" key="4">
    <source>
        <dbReference type="ARBA" id="ARBA00022840"/>
    </source>
</evidence>
<dbReference type="InterPro" id="IPR044136">
    <property type="entry name" value="Lys-tRNA-ligase_II_N"/>
</dbReference>
<dbReference type="InterPro" id="IPR002313">
    <property type="entry name" value="Lys-tRNA-ligase_II"/>
</dbReference>
<evidence type="ECO:0000256" key="8">
    <source>
        <dbReference type="RuleBase" id="RU003748"/>
    </source>
</evidence>
<organism evidence="10 11">
    <name type="scientific">Aspergillus ibericus CBS 121593</name>
    <dbReference type="NCBI Taxonomy" id="1448316"/>
    <lineage>
        <taxon>Eukaryota</taxon>
        <taxon>Fungi</taxon>
        <taxon>Dikarya</taxon>
        <taxon>Ascomycota</taxon>
        <taxon>Pezizomycotina</taxon>
        <taxon>Eurotiomycetes</taxon>
        <taxon>Eurotiomycetidae</taxon>
        <taxon>Eurotiales</taxon>
        <taxon>Aspergillaceae</taxon>
        <taxon>Aspergillus</taxon>
        <taxon>Aspergillus subgen. Circumdati</taxon>
    </lineage>
</organism>
<proteinExistence type="predicted"/>
<dbReference type="InterPro" id="IPR004364">
    <property type="entry name" value="Aa-tRNA-synt_II"/>
</dbReference>
<dbReference type="Proteomes" id="UP000249402">
    <property type="component" value="Unassembled WGS sequence"/>
</dbReference>
<dbReference type="RefSeq" id="XP_025574772.1">
    <property type="nucleotide sequence ID" value="XM_025719560.1"/>
</dbReference>
<dbReference type="InterPro" id="IPR012340">
    <property type="entry name" value="NA-bd_OB-fold"/>
</dbReference>
<name>A0A395GZH4_9EURO</name>
<dbReference type="InterPro" id="IPR006195">
    <property type="entry name" value="aa-tRNA-synth_II"/>
</dbReference>
<keyword evidence="11" id="KW-1185">Reference proteome</keyword>
<dbReference type="PROSITE" id="PS50862">
    <property type="entry name" value="AA_TRNA_LIGASE_II"/>
    <property type="match status" value="1"/>
</dbReference>
<dbReference type="GO" id="GO:0000049">
    <property type="term" value="F:tRNA binding"/>
    <property type="evidence" value="ECO:0007669"/>
    <property type="project" value="TreeGrafter"/>
</dbReference>
<dbReference type="InterPro" id="IPR004365">
    <property type="entry name" value="NA-bd_OB_tRNA"/>
</dbReference>
<evidence type="ECO:0000256" key="7">
    <source>
        <dbReference type="ARBA" id="ARBA00048573"/>
    </source>
</evidence>
<protein>
    <recommendedName>
        <fullName evidence="1 8">Lysine--tRNA ligase</fullName>
        <ecNumber evidence="1 8">6.1.1.6</ecNumber>
    </recommendedName>
    <alternativeName>
        <fullName evidence="6 8">Lysyl-tRNA synthetase</fullName>
    </alternativeName>
</protein>
<dbReference type="Pfam" id="PF01336">
    <property type="entry name" value="tRNA_anti-codon"/>
    <property type="match status" value="1"/>
</dbReference>
<evidence type="ECO:0000256" key="3">
    <source>
        <dbReference type="ARBA" id="ARBA00022741"/>
    </source>
</evidence>
<dbReference type="GO" id="GO:0005739">
    <property type="term" value="C:mitochondrion"/>
    <property type="evidence" value="ECO:0007669"/>
    <property type="project" value="TreeGrafter"/>
</dbReference>
<dbReference type="Gene3D" id="2.40.50.140">
    <property type="entry name" value="Nucleic acid-binding proteins"/>
    <property type="match status" value="1"/>
</dbReference>
<dbReference type="VEuPathDB" id="FungiDB:BO80DRAFT_425610"/>
<dbReference type="Gene3D" id="3.30.930.10">
    <property type="entry name" value="Bira Bifunctional Protein, Domain 2"/>
    <property type="match status" value="1"/>
</dbReference>
<comment type="catalytic activity">
    <reaction evidence="7 8">
        <text>tRNA(Lys) + L-lysine + ATP = L-lysyl-tRNA(Lys) + AMP + diphosphate</text>
        <dbReference type="Rhea" id="RHEA:20792"/>
        <dbReference type="Rhea" id="RHEA-COMP:9696"/>
        <dbReference type="Rhea" id="RHEA-COMP:9697"/>
        <dbReference type="ChEBI" id="CHEBI:30616"/>
        <dbReference type="ChEBI" id="CHEBI:32551"/>
        <dbReference type="ChEBI" id="CHEBI:33019"/>
        <dbReference type="ChEBI" id="CHEBI:78442"/>
        <dbReference type="ChEBI" id="CHEBI:78529"/>
        <dbReference type="ChEBI" id="CHEBI:456215"/>
        <dbReference type="EC" id="6.1.1.6"/>
    </reaction>
</comment>
<dbReference type="InterPro" id="IPR045864">
    <property type="entry name" value="aa-tRNA-synth_II/BPL/LPL"/>
</dbReference>
<evidence type="ECO:0000256" key="5">
    <source>
        <dbReference type="ARBA" id="ARBA00023146"/>
    </source>
</evidence>
<dbReference type="SUPFAM" id="SSF50249">
    <property type="entry name" value="Nucleic acid-binding proteins"/>
    <property type="match status" value="1"/>
</dbReference>
<dbReference type="FunFam" id="3.30.930.10:FF:000094">
    <property type="entry name" value="Lysine--tRNA ligase, mitochondrial"/>
    <property type="match status" value="1"/>
</dbReference>
<dbReference type="STRING" id="1448316.A0A395GZH4"/>
<dbReference type="CDD" id="cd04322">
    <property type="entry name" value="LysRS_N"/>
    <property type="match status" value="1"/>
</dbReference>
<dbReference type="GO" id="GO:0005524">
    <property type="term" value="F:ATP binding"/>
    <property type="evidence" value="ECO:0007669"/>
    <property type="project" value="UniProtKB-KW"/>
</dbReference>
<evidence type="ECO:0000256" key="6">
    <source>
        <dbReference type="ARBA" id="ARBA00030563"/>
    </source>
</evidence>
<keyword evidence="3" id="KW-0547">Nucleotide-binding</keyword>
<sequence>MQPIRPLRASTLRVGGLLSSTGLPIPRTNQAHGQFAQVIQHSHASLVQTRHNTGGVSVNGYPRRVFKRRVQRIEKAVTEPYPRLESSEKTLTTGEFRSRYYRLANNETLENQKVILTGRVRTLRLIGSNLIFFDLVQGDDKVQIMCNRRLLEDVPPATFKQFYRLLRRGDAFSVTGVPTKTDKGELTLLASEVPRLMSACLHDIPLDAKGQENSPYPRHVQFLADQEMKYVLRARSAIIQYIRQFFLDRAFMEVNTPIIEAVAGGAIARPFHTTATEFPDRQLSLRIAPELWLKRLVIGGFDRVFEIGPSFRNEGLDKTHNPEFTTCEFYQAYANLEDLMSTTEQLLGGLADHIRELHENSPYTEKDSLTPFCQYDFSGPFRRIDFIPAIEKEIQGKLPDLTSPTALEEVIEIFRDIEHPLPDKVTLPRLLDELCSIYVEPQCINPTFIVNPPECLSPLSKTFVHPTTGQRVAARGELFIDGREMVNTYEEENSPFEQRRKFEDQVRYSKAASESEKIDESYLEALEWGLPPTGGWGCGIDRLCMLFTGKTRIGDILPFGNLRRVSSPTIAMPINQAIEDEEDWPE</sequence>
<dbReference type="SUPFAM" id="SSF55681">
    <property type="entry name" value="Class II aaRS and biotin synthetases"/>
    <property type="match status" value="1"/>
</dbReference>
<evidence type="ECO:0000259" key="9">
    <source>
        <dbReference type="PROSITE" id="PS50862"/>
    </source>
</evidence>
<reference evidence="10 11" key="1">
    <citation type="submission" date="2018-02" db="EMBL/GenBank/DDBJ databases">
        <title>The genomes of Aspergillus section Nigri reveals drivers in fungal speciation.</title>
        <authorList>
            <consortium name="DOE Joint Genome Institute"/>
            <person name="Vesth T.C."/>
            <person name="Nybo J."/>
            <person name="Theobald S."/>
            <person name="Brandl J."/>
            <person name="Frisvad J.C."/>
            <person name="Nielsen K.F."/>
            <person name="Lyhne E.K."/>
            <person name="Kogle M.E."/>
            <person name="Kuo A."/>
            <person name="Riley R."/>
            <person name="Clum A."/>
            <person name="Nolan M."/>
            <person name="Lipzen A."/>
            <person name="Salamov A."/>
            <person name="Henrissat B."/>
            <person name="Wiebenga A."/>
            <person name="De vries R.P."/>
            <person name="Grigoriev I.V."/>
            <person name="Mortensen U.H."/>
            <person name="Andersen M.R."/>
            <person name="Baker S.E."/>
        </authorList>
    </citation>
    <scope>NUCLEOTIDE SEQUENCE [LARGE SCALE GENOMIC DNA]</scope>
    <source>
        <strain evidence="10 11">CBS 121593</strain>
    </source>
</reference>
<dbReference type="EC" id="6.1.1.6" evidence="1 8"/>
<dbReference type="PRINTS" id="PR00982">
    <property type="entry name" value="TRNASYNTHLYS"/>
</dbReference>
<feature type="domain" description="Aminoacyl-transfer RNA synthetases class-II family profile" evidence="9">
    <location>
        <begin position="232"/>
        <end position="558"/>
    </location>
</feature>
<evidence type="ECO:0000256" key="1">
    <source>
        <dbReference type="ARBA" id="ARBA00013166"/>
    </source>
</evidence>
<dbReference type="Pfam" id="PF00152">
    <property type="entry name" value="tRNA-synt_2"/>
    <property type="match status" value="1"/>
</dbReference>
<dbReference type="OrthoDB" id="21243at2759"/>